<dbReference type="PROSITE" id="PS00109">
    <property type="entry name" value="PROTEIN_KINASE_TYR"/>
    <property type="match status" value="1"/>
</dbReference>
<keyword evidence="3" id="KW-1185">Reference proteome</keyword>
<dbReference type="Proteomes" id="UP000030669">
    <property type="component" value="Unassembled WGS sequence"/>
</dbReference>
<dbReference type="PROSITE" id="PS50011">
    <property type="entry name" value="PROTEIN_KINASE_DOM"/>
    <property type="match status" value="1"/>
</dbReference>
<accession>S7PZD7</accession>
<dbReference type="GO" id="GO:0005524">
    <property type="term" value="F:ATP binding"/>
    <property type="evidence" value="ECO:0007669"/>
    <property type="project" value="InterPro"/>
</dbReference>
<evidence type="ECO:0000259" key="1">
    <source>
        <dbReference type="PROSITE" id="PS50011"/>
    </source>
</evidence>
<dbReference type="EMBL" id="KB469307">
    <property type="protein sequence ID" value="EPQ52843.1"/>
    <property type="molecule type" value="Genomic_DNA"/>
</dbReference>
<dbReference type="OrthoDB" id="4062651at2759"/>
<organism evidence="2 3">
    <name type="scientific">Gloeophyllum trabeum (strain ATCC 11539 / FP-39264 / Madison 617)</name>
    <name type="common">Brown rot fungus</name>
    <dbReference type="NCBI Taxonomy" id="670483"/>
    <lineage>
        <taxon>Eukaryota</taxon>
        <taxon>Fungi</taxon>
        <taxon>Dikarya</taxon>
        <taxon>Basidiomycota</taxon>
        <taxon>Agaricomycotina</taxon>
        <taxon>Agaricomycetes</taxon>
        <taxon>Gloeophyllales</taxon>
        <taxon>Gloeophyllaceae</taxon>
        <taxon>Gloeophyllum</taxon>
    </lineage>
</organism>
<gene>
    <name evidence="2" type="ORF">GLOTRDRAFT_46346</name>
</gene>
<dbReference type="InterPro" id="IPR051681">
    <property type="entry name" value="Ser/Thr_Kinases-Pseudokinases"/>
</dbReference>
<keyword evidence="2" id="KW-0808">Transferase</keyword>
<keyword evidence="2" id="KW-0418">Kinase</keyword>
<dbReference type="PIRSF" id="PIRSF000654">
    <property type="entry name" value="Integrin-linked_kinase"/>
    <property type="match status" value="1"/>
</dbReference>
<sequence length="258" mass="29204">MATHEGKDVALKRLRVFQGRAEERISVRKKFCKEALIWQQLRHPFVLPFLGIDGTTFAPLMCMVSPWMSNGGVLQHIERHAPLGVNVDILLLEIAEGLTYLHESGLVHGDLRGANILVNEGWHVQLSDFGLTGIIDGTQRSSSRCGSVRWMAPELINPRAFQCKVFQRTTASDVYAFSCVCLELYTLRMPFSSDMHDSEVILAVIDGIRPDKPSPEDCNGRVLSHELWQLITRCWVQQPDQRLTSREIISLMHRVVKS</sequence>
<dbReference type="HOGENOM" id="CLU_000288_7_18_1"/>
<dbReference type="InterPro" id="IPR000719">
    <property type="entry name" value="Prot_kinase_dom"/>
</dbReference>
<feature type="domain" description="Protein kinase" evidence="1">
    <location>
        <begin position="1"/>
        <end position="256"/>
    </location>
</feature>
<evidence type="ECO:0000313" key="3">
    <source>
        <dbReference type="Proteomes" id="UP000030669"/>
    </source>
</evidence>
<dbReference type="InterPro" id="IPR008266">
    <property type="entry name" value="Tyr_kinase_AS"/>
</dbReference>
<dbReference type="STRING" id="670483.S7PZD7"/>
<dbReference type="GeneID" id="19306424"/>
<dbReference type="OMA" id="QPSGRIC"/>
<dbReference type="eggNOG" id="KOG0192">
    <property type="taxonomic scope" value="Eukaryota"/>
</dbReference>
<name>S7PZD7_GLOTA</name>
<dbReference type="RefSeq" id="XP_007868663.1">
    <property type="nucleotide sequence ID" value="XM_007870472.1"/>
</dbReference>
<dbReference type="SUPFAM" id="SSF56112">
    <property type="entry name" value="Protein kinase-like (PK-like)"/>
    <property type="match status" value="1"/>
</dbReference>
<dbReference type="GO" id="GO:0004674">
    <property type="term" value="F:protein serine/threonine kinase activity"/>
    <property type="evidence" value="ECO:0007669"/>
    <property type="project" value="TreeGrafter"/>
</dbReference>
<dbReference type="KEGG" id="gtr:GLOTRDRAFT_46346"/>
<protein>
    <submittedName>
        <fullName evidence="2">Kinase-like protein</fullName>
    </submittedName>
</protein>
<dbReference type="AlphaFoldDB" id="S7PZD7"/>
<proteinExistence type="predicted"/>
<dbReference type="InterPro" id="IPR001245">
    <property type="entry name" value="Ser-Thr/Tyr_kinase_cat_dom"/>
</dbReference>
<evidence type="ECO:0000313" key="2">
    <source>
        <dbReference type="EMBL" id="EPQ52843.1"/>
    </source>
</evidence>
<dbReference type="Gene3D" id="1.10.510.10">
    <property type="entry name" value="Transferase(Phosphotransferase) domain 1"/>
    <property type="match status" value="1"/>
</dbReference>
<dbReference type="InterPro" id="IPR011009">
    <property type="entry name" value="Kinase-like_dom_sf"/>
</dbReference>
<reference evidence="2 3" key="1">
    <citation type="journal article" date="2012" name="Science">
        <title>The Paleozoic origin of enzymatic lignin decomposition reconstructed from 31 fungal genomes.</title>
        <authorList>
            <person name="Floudas D."/>
            <person name="Binder M."/>
            <person name="Riley R."/>
            <person name="Barry K."/>
            <person name="Blanchette R.A."/>
            <person name="Henrissat B."/>
            <person name="Martinez A.T."/>
            <person name="Otillar R."/>
            <person name="Spatafora J.W."/>
            <person name="Yadav J.S."/>
            <person name="Aerts A."/>
            <person name="Benoit I."/>
            <person name="Boyd A."/>
            <person name="Carlson A."/>
            <person name="Copeland A."/>
            <person name="Coutinho P.M."/>
            <person name="de Vries R.P."/>
            <person name="Ferreira P."/>
            <person name="Findley K."/>
            <person name="Foster B."/>
            <person name="Gaskell J."/>
            <person name="Glotzer D."/>
            <person name="Gorecki P."/>
            <person name="Heitman J."/>
            <person name="Hesse C."/>
            <person name="Hori C."/>
            <person name="Igarashi K."/>
            <person name="Jurgens J.A."/>
            <person name="Kallen N."/>
            <person name="Kersten P."/>
            <person name="Kohler A."/>
            <person name="Kuees U."/>
            <person name="Kumar T.K.A."/>
            <person name="Kuo A."/>
            <person name="LaButti K."/>
            <person name="Larrondo L.F."/>
            <person name="Lindquist E."/>
            <person name="Ling A."/>
            <person name="Lombard V."/>
            <person name="Lucas S."/>
            <person name="Lundell T."/>
            <person name="Martin R."/>
            <person name="McLaughlin D.J."/>
            <person name="Morgenstern I."/>
            <person name="Morin E."/>
            <person name="Murat C."/>
            <person name="Nagy L.G."/>
            <person name="Nolan M."/>
            <person name="Ohm R.A."/>
            <person name="Patyshakuliyeva A."/>
            <person name="Rokas A."/>
            <person name="Ruiz-Duenas F.J."/>
            <person name="Sabat G."/>
            <person name="Salamov A."/>
            <person name="Samejima M."/>
            <person name="Schmutz J."/>
            <person name="Slot J.C."/>
            <person name="St John F."/>
            <person name="Stenlid J."/>
            <person name="Sun H."/>
            <person name="Sun S."/>
            <person name="Syed K."/>
            <person name="Tsang A."/>
            <person name="Wiebenga A."/>
            <person name="Young D."/>
            <person name="Pisabarro A."/>
            <person name="Eastwood D.C."/>
            <person name="Martin F."/>
            <person name="Cullen D."/>
            <person name="Grigoriev I.V."/>
            <person name="Hibbett D.S."/>
        </authorList>
    </citation>
    <scope>NUCLEOTIDE SEQUENCE [LARGE SCALE GENOMIC DNA]</scope>
    <source>
        <strain evidence="2 3">ATCC 11539</strain>
    </source>
</reference>
<dbReference type="PANTHER" id="PTHR44329">
    <property type="entry name" value="SERINE/THREONINE-PROTEIN KINASE TNNI3K-RELATED"/>
    <property type="match status" value="1"/>
</dbReference>
<dbReference type="Pfam" id="PF07714">
    <property type="entry name" value="PK_Tyr_Ser-Thr"/>
    <property type="match status" value="1"/>
</dbReference>